<evidence type="ECO:0000259" key="7">
    <source>
        <dbReference type="SMART" id="SM00471"/>
    </source>
</evidence>
<dbReference type="Gene3D" id="1.10.3210.10">
    <property type="entry name" value="Hypothetical protein af1432"/>
    <property type="match status" value="1"/>
</dbReference>
<evidence type="ECO:0000256" key="4">
    <source>
        <dbReference type="ARBA" id="ARBA00022801"/>
    </source>
</evidence>
<comment type="caution">
    <text evidence="8">The sequence shown here is derived from an EMBL/GenBank/DDBJ whole genome shotgun (WGS) entry which is preliminary data.</text>
</comment>
<keyword evidence="2" id="KW-0479">Metal-binding</keyword>
<dbReference type="Proteomes" id="UP000002939">
    <property type="component" value="Unassembled WGS sequence"/>
</dbReference>
<dbReference type="RefSeq" id="WP_006703048.1">
    <property type="nucleotide sequence ID" value="NZ_KI391971.1"/>
</dbReference>
<dbReference type="HOGENOM" id="CLU_089580_1_2_9"/>
<dbReference type="Pfam" id="PF01966">
    <property type="entry name" value="HD"/>
    <property type="match status" value="1"/>
</dbReference>
<dbReference type="STRING" id="626369.HMPREF0446_00775"/>
<comment type="catalytic activity">
    <reaction evidence="6">
        <text>P(1),P(4)-bis(5'-adenosyl) tetraphosphate + H2O = 2 ADP + 2 H(+)</text>
        <dbReference type="Rhea" id="RHEA:24252"/>
        <dbReference type="ChEBI" id="CHEBI:15377"/>
        <dbReference type="ChEBI" id="CHEBI:15378"/>
        <dbReference type="ChEBI" id="CHEBI:58141"/>
        <dbReference type="ChEBI" id="CHEBI:456216"/>
        <dbReference type="EC" id="3.6.1.41"/>
    </reaction>
</comment>
<protein>
    <recommendedName>
        <fullName evidence="1">bis(5'-nucleosyl)-tetraphosphatase (symmetrical)</fullName>
        <ecNumber evidence="1">3.6.1.41</ecNumber>
    </recommendedName>
</protein>
<evidence type="ECO:0000313" key="9">
    <source>
        <dbReference type="Proteomes" id="UP000002939"/>
    </source>
</evidence>
<feature type="domain" description="HD/PDEase" evidence="7">
    <location>
        <begin position="25"/>
        <end position="152"/>
    </location>
</feature>
<dbReference type="InterPro" id="IPR005249">
    <property type="entry name" value="YqeK"/>
</dbReference>
<evidence type="ECO:0000256" key="6">
    <source>
        <dbReference type="ARBA" id="ARBA00049417"/>
    </source>
</evidence>
<dbReference type="InterPro" id="IPR003607">
    <property type="entry name" value="HD/PDEase_dom"/>
</dbReference>
<keyword evidence="9" id="KW-1185">Reference proteome</keyword>
<dbReference type="OrthoDB" id="9782134at2"/>
<sequence length="200" mass="22911">MTVLDFSPYSSLSREKILHQVRSQMSQRRFEHCLRVEKKIIELATLYGADATKASLAALIHDYAKERPLEELQELVVKKQLSEQLKNQSSEILHGPVGAEILKDELDIQDEEILDAIREHTIGGTKMTLLSKCLFVADAIEDGRNYPGVEEARQIASHNIDEAVRYLVRHTLQYLIEKEVYIYPGTLEVYNYLVIERGNV</sequence>
<accession>D0BLE0</accession>
<dbReference type="NCBIfam" id="TIGR00488">
    <property type="entry name" value="bis(5'-nucleosyl)-tetraphosphatase (symmetrical) YqeK"/>
    <property type="match status" value="1"/>
</dbReference>
<dbReference type="SMART" id="SM00471">
    <property type="entry name" value="HDc"/>
    <property type="match status" value="1"/>
</dbReference>
<evidence type="ECO:0000256" key="1">
    <source>
        <dbReference type="ARBA" id="ARBA00012506"/>
    </source>
</evidence>
<dbReference type="SUPFAM" id="SSF109604">
    <property type="entry name" value="HD-domain/PDEase-like"/>
    <property type="match status" value="1"/>
</dbReference>
<gene>
    <name evidence="8" type="ORF">HMPREF0446_00775</name>
</gene>
<evidence type="ECO:0000313" key="8">
    <source>
        <dbReference type="EMBL" id="EEW93893.1"/>
    </source>
</evidence>
<dbReference type="GO" id="GO:0008803">
    <property type="term" value="F:bis(5'-nucleosyl)-tetraphosphatase (symmetrical) activity"/>
    <property type="evidence" value="ECO:0007669"/>
    <property type="project" value="UniProtKB-EC"/>
</dbReference>
<proteinExistence type="predicted"/>
<dbReference type="PANTHER" id="PTHR35795:SF1">
    <property type="entry name" value="BIS(5'-NUCLEOSYL)-TETRAPHOSPHATASE, SYMMETRICAL"/>
    <property type="match status" value="1"/>
</dbReference>
<dbReference type="InterPro" id="IPR006674">
    <property type="entry name" value="HD_domain"/>
</dbReference>
<dbReference type="InterPro" id="IPR006675">
    <property type="entry name" value="HDIG_dom"/>
</dbReference>
<name>D0BLE0_9LACT</name>
<keyword evidence="4 8" id="KW-0378">Hydrolase</keyword>
<dbReference type="AlphaFoldDB" id="D0BLE0"/>
<keyword evidence="5" id="KW-0408">Iron</keyword>
<dbReference type="NCBIfam" id="TIGR00277">
    <property type="entry name" value="HDIG"/>
    <property type="match status" value="1"/>
</dbReference>
<dbReference type="eggNOG" id="COG1713">
    <property type="taxonomic scope" value="Bacteria"/>
</dbReference>
<reference evidence="8" key="1">
    <citation type="submission" date="2009-09" db="EMBL/GenBank/DDBJ databases">
        <authorList>
            <consortium name="The Broad Institute Genome Sequencing Platform"/>
            <person name="Ward D."/>
            <person name="Feldgarden M."/>
            <person name="Earl A."/>
            <person name="Young S.K."/>
            <person name="Zeng Q."/>
            <person name="Koehrsen M."/>
            <person name="Alvarado L."/>
            <person name="Berlin A."/>
            <person name="Bochicchio J."/>
            <person name="Borenstein D."/>
            <person name="Chapman S.B."/>
            <person name="Chen Z."/>
            <person name="Engels R."/>
            <person name="Freedman E."/>
            <person name="Gellesch M."/>
            <person name="Goldberg J."/>
            <person name="Griggs A."/>
            <person name="Gujja S."/>
            <person name="Heilman E."/>
            <person name="Heiman D."/>
            <person name="Hepburn T."/>
            <person name="Howarth C."/>
            <person name="Jen D."/>
            <person name="Larson L."/>
            <person name="Lewis B."/>
            <person name="Mehta T."/>
            <person name="Park D."/>
            <person name="Pearson M."/>
            <person name="Roberts A."/>
            <person name="Saif S."/>
            <person name="Shea T."/>
            <person name="Shenoy N."/>
            <person name="Sisk P."/>
            <person name="Stolte C."/>
            <person name="Sykes S."/>
            <person name="Thomson T."/>
            <person name="Walk T."/>
            <person name="White J."/>
            <person name="Yandava C."/>
            <person name="Sibley C.D."/>
            <person name="Field T.R."/>
            <person name="Grinwis M."/>
            <person name="Eshaghurshan C.S."/>
            <person name="Surette M.G."/>
            <person name="Haas B."/>
            <person name="Nusbaum C."/>
            <person name="Birren B."/>
        </authorList>
    </citation>
    <scope>NUCLEOTIDE SEQUENCE [LARGE SCALE GENOMIC DNA]</scope>
    <source>
        <strain evidence="8">ATCC 700633</strain>
    </source>
</reference>
<dbReference type="EC" id="3.6.1.41" evidence="1"/>
<dbReference type="EMBL" id="ACRF02000008">
    <property type="protein sequence ID" value="EEW93893.1"/>
    <property type="molecule type" value="Genomic_DNA"/>
</dbReference>
<dbReference type="GO" id="GO:0046872">
    <property type="term" value="F:metal ion binding"/>
    <property type="evidence" value="ECO:0007669"/>
    <property type="project" value="UniProtKB-KW"/>
</dbReference>
<evidence type="ECO:0000256" key="3">
    <source>
        <dbReference type="ARBA" id="ARBA00022741"/>
    </source>
</evidence>
<reference evidence="8" key="2">
    <citation type="submission" date="2011-10" db="EMBL/GenBank/DDBJ databases">
        <title>The Genome Sequence of Granulicatella elegans ATCC 700633.</title>
        <authorList>
            <consortium name="The Broad Institute Genome Sequencing Platform"/>
            <consortium name="The Broad Institute Genome Sequencing Center for Infectious Disease"/>
            <person name="Earl A."/>
            <person name="Ward D."/>
            <person name="Feldgarden M."/>
            <person name="Gevers D."/>
            <person name="Sibley C.D."/>
            <person name="Field T.R."/>
            <person name="Grinwis M."/>
            <person name="Eshaghurshan C.S."/>
            <person name="Surette M.G."/>
            <person name="Young S.K."/>
            <person name="Zeng Q."/>
            <person name="Gargeya S."/>
            <person name="Fitzgerald M."/>
            <person name="Haas B."/>
            <person name="Abouelleil A."/>
            <person name="Alvarado L."/>
            <person name="Arachchi H.M."/>
            <person name="Berlin A."/>
            <person name="Brown A."/>
            <person name="Chapman S.B."/>
            <person name="Chen Z."/>
            <person name="Dunbar C."/>
            <person name="Freedman E."/>
            <person name="Gearin G."/>
            <person name="Goldberg J."/>
            <person name="Griggs A."/>
            <person name="Gujja S."/>
            <person name="Heiman D."/>
            <person name="Howarth C."/>
            <person name="Larson L."/>
            <person name="Lui A."/>
            <person name="MacDonald P.J.P."/>
            <person name="Montmayeur A."/>
            <person name="Murphy C."/>
            <person name="Neiman D."/>
            <person name="Pearson M."/>
            <person name="Priest M."/>
            <person name="Roberts A."/>
            <person name="Saif S."/>
            <person name="Shea T."/>
            <person name="Shenoy N."/>
            <person name="Sisk P."/>
            <person name="Stolte C."/>
            <person name="Sykes S."/>
            <person name="Wortman J."/>
            <person name="Nusbaum C."/>
            <person name="Birren B."/>
        </authorList>
    </citation>
    <scope>NUCLEOTIDE SEQUENCE [LARGE SCALE GENOMIC DNA]</scope>
    <source>
        <strain evidence="8">ATCC 700633</strain>
    </source>
</reference>
<keyword evidence="3" id="KW-0547">Nucleotide-binding</keyword>
<dbReference type="CDD" id="cd00077">
    <property type="entry name" value="HDc"/>
    <property type="match status" value="1"/>
</dbReference>
<dbReference type="InterPro" id="IPR051094">
    <property type="entry name" value="Diverse_Catalytic_Enzymes"/>
</dbReference>
<dbReference type="GO" id="GO:0000166">
    <property type="term" value="F:nucleotide binding"/>
    <property type="evidence" value="ECO:0007669"/>
    <property type="project" value="UniProtKB-KW"/>
</dbReference>
<organism evidence="8 9">
    <name type="scientific">Granulicatella elegans ATCC 700633</name>
    <dbReference type="NCBI Taxonomy" id="626369"/>
    <lineage>
        <taxon>Bacteria</taxon>
        <taxon>Bacillati</taxon>
        <taxon>Bacillota</taxon>
        <taxon>Bacilli</taxon>
        <taxon>Lactobacillales</taxon>
        <taxon>Carnobacteriaceae</taxon>
        <taxon>Granulicatella</taxon>
    </lineage>
</organism>
<evidence type="ECO:0000256" key="5">
    <source>
        <dbReference type="ARBA" id="ARBA00023004"/>
    </source>
</evidence>
<evidence type="ECO:0000256" key="2">
    <source>
        <dbReference type="ARBA" id="ARBA00022723"/>
    </source>
</evidence>
<dbReference type="PANTHER" id="PTHR35795">
    <property type="entry name" value="SLR1885 PROTEIN"/>
    <property type="match status" value="1"/>
</dbReference>